<dbReference type="WBParaSite" id="DME_0000773601-mRNA-1">
    <property type="protein sequence ID" value="DME_0000773601-mRNA-1"/>
    <property type="gene ID" value="DME_0000773601"/>
</dbReference>
<dbReference type="GO" id="GO:0005886">
    <property type="term" value="C:plasma membrane"/>
    <property type="evidence" value="ECO:0007669"/>
    <property type="project" value="TreeGrafter"/>
</dbReference>
<keyword evidence="3 6" id="KW-0812">Transmembrane</keyword>
<dbReference type="SUPFAM" id="SSF48317">
    <property type="entry name" value="Acid phosphatase/Vanadium-dependent haloperoxidase"/>
    <property type="match status" value="1"/>
</dbReference>
<sequence>MEYFVNPVNRGFFCNDNSIYFPYKQEIINSTLLAFIIFVMIVVIVSFSYSNCLHVAKIANISVHCLFAIFINLYICQLTKLSVGRLRPHFLAVCRPNIDLEACANTLKYIETYNCTGPYNVVRQARLSFFSGHASIAMTALYLQARFPRHLYGLGSLPLIQMFVLSIALFVGFTRIRDNSHHPSDVLAGYIFGTIVSIIAVFLFLPPMFSCGSYLIN</sequence>
<dbReference type="GO" id="GO:0006644">
    <property type="term" value="P:phospholipid metabolic process"/>
    <property type="evidence" value="ECO:0007669"/>
    <property type="project" value="InterPro"/>
</dbReference>
<evidence type="ECO:0000256" key="6">
    <source>
        <dbReference type="SAM" id="Phobius"/>
    </source>
</evidence>
<comment type="similarity">
    <text evidence="2">Belongs to the PA-phosphatase related phosphoesterase family.</text>
</comment>
<evidence type="ECO:0000313" key="10">
    <source>
        <dbReference type="Proteomes" id="UP000274756"/>
    </source>
</evidence>
<keyword evidence="10" id="KW-1185">Reference proteome</keyword>
<dbReference type="AlphaFoldDB" id="A0A0N4UJB1"/>
<dbReference type="SMART" id="SM00014">
    <property type="entry name" value="acidPPc"/>
    <property type="match status" value="1"/>
</dbReference>
<evidence type="ECO:0000313" key="9">
    <source>
        <dbReference type="Proteomes" id="UP000038040"/>
    </source>
</evidence>
<dbReference type="InterPro" id="IPR000326">
    <property type="entry name" value="PAP2/HPO"/>
</dbReference>
<evidence type="ECO:0000256" key="5">
    <source>
        <dbReference type="ARBA" id="ARBA00023136"/>
    </source>
</evidence>
<reference evidence="8 10" key="2">
    <citation type="submission" date="2018-11" db="EMBL/GenBank/DDBJ databases">
        <authorList>
            <consortium name="Pathogen Informatics"/>
        </authorList>
    </citation>
    <scope>NUCLEOTIDE SEQUENCE [LARGE SCALE GENOMIC DNA]</scope>
</reference>
<dbReference type="EMBL" id="UYYG01001204">
    <property type="protein sequence ID" value="VDN60173.1"/>
    <property type="molecule type" value="Genomic_DNA"/>
</dbReference>
<dbReference type="InterPro" id="IPR043216">
    <property type="entry name" value="PAP-like"/>
</dbReference>
<dbReference type="Proteomes" id="UP000038040">
    <property type="component" value="Unplaced"/>
</dbReference>
<keyword evidence="5 6" id="KW-0472">Membrane</keyword>
<dbReference type="GO" id="GO:0046839">
    <property type="term" value="P:phospholipid dephosphorylation"/>
    <property type="evidence" value="ECO:0007669"/>
    <property type="project" value="TreeGrafter"/>
</dbReference>
<dbReference type="InterPro" id="IPR036938">
    <property type="entry name" value="PAP2/HPO_sf"/>
</dbReference>
<dbReference type="PANTHER" id="PTHR10165">
    <property type="entry name" value="LIPID PHOSPHATE PHOSPHATASE"/>
    <property type="match status" value="1"/>
</dbReference>
<keyword evidence="4 6" id="KW-1133">Transmembrane helix</keyword>
<comment type="subcellular location">
    <subcellularLocation>
        <location evidence="1">Membrane</location>
        <topology evidence="1">Multi-pass membrane protein</topology>
    </subcellularLocation>
</comment>
<dbReference type="STRING" id="318479.A0A0N4UJB1"/>
<dbReference type="PANTHER" id="PTHR10165:SF103">
    <property type="entry name" value="PHOSPHOLIPID PHOSPHATASE HOMOLOG 1.2 HOMOLOG"/>
    <property type="match status" value="1"/>
</dbReference>
<dbReference type="Gene3D" id="1.20.144.10">
    <property type="entry name" value="Phosphatidic acid phosphatase type 2/haloperoxidase"/>
    <property type="match status" value="1"/>
</dbReference>
<proteinExistence type="inferred from homology"/>
<evidence type="ECO:0000313" key="11">
    <source>
        <dbReference type="WBParaSite" id="DME_0000773601-mRNA-1"/>
    </source>
</evidence>
<dbReference type="OrthoDB" id="8907274at2759"/>
<organism evidence="9 11">
    <name type="scientific">Dracunculus medinensis</name>
    <name type="common">Guinea worm</name>
    <dbReference type="NCBI Taxonomy" id="318479"/>
    <lineage>
        <taxon>Eukaryota</taxon>
        <taxon>Metazoa</taxon>
        <taxon>Ecdysozoa</taxon>
        <taxon>Nematoda</taxon>
        <taxon>Chromadorea</taxon>
        <taxon>Rhabditida</taxon>
        <taxon>Spirurina</taxon>
        <taxon>Dracunculoidea</taxon>
        <taxon>Dracunculidae</taxon>
        <taxon>Dracunculus</taxon>
    </lineage>
</organism>
<feature type="transmembrane region" description="Helical" evidence="6">
    <location>
        <begin position="186"/>
        <end position="205"/>
    </location>
</feature>
<reference evidence="11" key="1">
    <citation type="submission" date="2017-02" db="UniProtKB">
        <authorList>
            <consortium name="WormBaseParasite"/>
        </authorList>
    </citation>
    <scope>IDENTIFICATION</scope>
</reference>
<dbReference type="Pfam" id="PF01569">
    <property type="entry name" value="PAP2"/>
    <property type="match status" value="1"/>
</dbReference>
<protein>
    <submittedName>
        <fullName evidence="11">AcidPPc domain-containing protein</fullName>
    </submittedName>
</protein>
<accession>A0A0N4UJB1</accession>
<evidence type="ECO:0000256" key="4">
    <source>
        <dbReference type="ARBA" id="ARBA00022989"/>
    </source>
</evidence>
<feature type="transmembrane region" description="Helical" evidence="6">
    <location>
        <begin position="55"/>
        <end position="75"/>
    </location>
</feature>
<evidence type="ECO:0000259" key="7">
    <source>
        <dbReference type="SMART" id="SM00014"/>
    </source>
</evidence>
<feature type="transmembrane region" description="Helical" evidence="6">
    <location>
        <begin position="27"/>
        <end position="49"/>
    </location>
</feature>
<feature type="domain" description="Phosphatidic acid phosphatase type 2/haloperoxidase" evidence="7">
    <location>
        <begin position="61"/>
        <end position="201"/>
    </location>
</feature>
<evidence type="ECO:0000256" key="1">
    <source>
        <dbReference type="ARBA" id="ARBA00004141"/>
    </source>
</evidence>
<dbReference type="GO" id="GO:0008195">
    <property type="term" value="F:phosphatidate phosphatase activity"/>
    <property type="evidence" value="ECO:0007669"/>
    <property type="project" value="TreeGrafter"/>
</dbReference>
<dbReference type="GO" id="GO:0007165">
    <property type="term" value="P:signal transduction"/>
    <property type="evidence" value="ECO:0007669"/>
    <property type="project" value="TreeGrafter"/>
</dbReference>
<name>A0A0N4UJB1_DRAME</name>
<feature type="transmembrane region" description="Helical" evidence="6">
    <location>
        <begin position="151"/>
        <end position="174"/>
    </location>
</feature>
<dbReference type="Proteomes" id="UP000274756">
    <property type="component" value="Unassembled WGS sequence"/>
</dbReference>
<evidence type="ECO:0000256" key="2">
    <source>
        <dbReference type="ARBA" id="ARBA00008816"/>
    </source>
</evidence>
<evidence type="ECO:0000313" key="8">
    <source>
        <dbReference type="EMBL" id="VDN60173.1"/>
    </source>
</evidence>
<gene>
    <name evidence="8" type="ORF">DME_LOCUS10146</name>
</gene>
<evidence type="ECO:0000256" key="3">
    <source>
        <dbReference type="ARBA" id="ARBA00022692"/>
    </source>
</evidence>